<accession>A0A2K8NZU4</accession>
<dbReference type="Gene3D" id="3.40.140.10">
    <property type="entry name" value="Cytidine Deaminase, domain 2"/>
    <property type="match status" value="1"/>
</dbReference>
<evidence type="ECO:0000313" key="3">
    <source>
        <dbReference type="Proteomes" id="UP000231896"/>
    </source>
</evidence>
<sequence>MLKYISKEVVYNKLWKLIRFPKKSVWREFVTEKVTAGAVACVIVTKDNNIYTGVSVVMDCALGTCAERSAAYQMIKNNETEIQTILTIGRSSYIYPPCDACLGLIKLINPNNINTKF</sequence>
<proteinExistence type="predicted"/>
<protein>
    <submittedName>
        <fullName evidence="2">Cytidine deaminase</fullName>
    </submittedName>
</protein>
<dbReference type="RefSeq" id="WP_169733546.1">
    <property type="nucleotide sequence ID" value="NZ_CP024964.1"/>
</dbReference>
<dbReference type="GO" id="GO:0003824">
    <property type="term" value="F:catalytic activity"/>
    <property type="evidence" value="ECO:0007669"/>
    <property type="project" value="InterPro"/>
</dbReference>
<dbReference type="Pfam" id="PF00383">
    <property type="entry name" value="dCMP_cyt_deam_1"/>
    <property type="match status" value="1"/>
</dbReference>
<dbReference type="Proteomes" id="UP000231896">
    <property type="component" value="Chromosome"/>
</dbReference>
<organism evidence="2 3">
    <name type="scientific">Mesoplasma melaleucae</name>
    <dbReference type="NCBI Taxonomy" id="81459"/>
    <lineage>
        <taxon>Bacteria</taxon>
        <taxon>Bacillati</taxon>
        <taxon>Mycoplasmatota</taxon>
        <taxon>Mollicutes</taxon>
        <taxon>Entomoplasmatales</taxon>
        <taxon>Entomoplasmataceae</taxon>
        <taxon>Mesoplasma</taxon>
    </lineage>
</organism>
<dbReference type="SUPFAM" id="SSF53927">
    <property type="entry name" value="Cytidine deaminase-like"/>
    <property type="match status" value="1"/>
</dbReference>
<gene>
    <name evidence="2" type="ORF">EMELA_v1c06560</name>
</gene>
<dbReference type="KEGG" id="eml:EMELA_v1c06560"/>
<dbReference type="AlphaFoldDB" id="A0A2K8NZU4"/>
<dbReference type="EMBL" id="CP024964">
    <property type="protein sequence ID" value="ATZ18163.1"/>
    <property type="molecule type" value="Genomic_DNA"/>
</dbReference>
<reference evidence="2 3" key="1">
    <citation type="submission" date="2017-11" db="EMBL/GenBank/DDBJ databases">
        <title>Genome sequence of Entomoplasma melaleucae M1 (ATCC 49191).</title>
        <authorList>
            <person name="Lo W.-S."/>
            <person name="Gasparich G.E."/>
            <person name="Kuo C.-H."/>
        </authorList>
    </citation>
    <scope>NUCLEOTIDE SEQUENCE [LARGE SCALE GENOMIC DNA]</scope>
    <source>
        <strain evidence="2 3">M1</strain>
    </source>
</reference>
<dbReference type="InterPro" id="IPR016193">
    <property type="entry name" value="Cytidine_deaminase-like"/>
</dbReference>
<evidence type="ECO:0000313" key="2">
    <source>
        <dbReference type="EMBL" id="ATZ18163.1"/>
    </source>
</evidence>
<dbReference type="PROSITE" id="PS51747">
    <property type="entry name" value="CYT_DCMP_DEAMINASES_2"/>
    <property type="match status" value="1"/>
</dbReference>
<feature type="domain" description="CMP/dCMP-type deaminase" evidence="1">
    <location>
        <begin position="25"/>
        <end position="117"/>
    </location>
</feature>
<name>A0A2K8NZU4_9MOLU</name>
<dbReference type="CDD" id="cd01283">
    <property type="entry name" value="cytidine_deaminase"/>
    <property type="match status" value="1"/>
</dbReference>
<dbReference type="STRING" id="1408435.GCA_000685885_00790"/>
<evidence type="ECO:0000259" key="1">
    <source>
        <dbReference type="PROSITE" id="PS51747"/>
    </source>
</evidence>
<keyword evidence="3" id="KW-1185">Reference proteome</keyword>
<dbReference type="InterPro" id="IPR002125">
    <property type="entry name" value="CMP_dCMP_dom"/>
</dbReference>